<reference evidence="10" key="1">
    <citation type="journal article" date="2021" name="Front. Plant Sci.">
        <title>Chromosome-Scale Genome Assembly for Chinese Sour Jujube and Insights Into Its Genome Evolution and Domestication Signature.</title>
        <authorList>
            <person name="Shen L.-Y."/>
            <person name="Luo H."/>
            <person name="Wang X.-L."/>
            <person name="Wang X.-M."/>
            <person name="Qiu X.-J."/>
            <person name="Liu H."/>
            <person name="Zhou S.-S."/>
            <person name="Jia K.-H."/>
            <person name="Nie S."/>
            <person name="Bao Y.-T."/>
            <person name="Zhang R.-G."/>
            <person name="Yun Q.-Z."/>
            <person name="Chai Y.-H."/>
            <person name="Lu J.-Y."/>
            <person name="Li Y."/>
            <person name="Zhao S.-W."/>
            <person name="Mao J.-F."/>
            <person name="Jia S.-G."/>
            <person name="Mao Y.-M."/>
        </authorList>
    </citation>
    <scope>NUCLEOTIDE SEQUENCE</scope>
    <source>
        <strain evidence="10">AT0</strain>
        <tissue evidence="10">Leaf</tissue>
    </source>
</reference>
<comment type="caution">
    <text evidence="10">The sequence shown here is derived from an EMBL/GenBank/DDBJ whole genome shotgun (WGS) entry which is preliminary data.</text>
</comment>
<dbReference type="InterPro" id="IPR032872">
    <property type="entry name" value="WAK_assoc_C"/>
</dbReference>
<evidence type="ECO:0000256" key="6">
    <source>
        <dbReference type="ARBA" id="ARBA00048679"/>
    </source>
</evidence>
<sequence length="383" mass="42332">MEILFLLKISVIIFCTLLLLLPVSAESRYGACKPRNCGSGPNISYPFYIEDTGLDFCGLRGFKIECSEGKPVYLTSRGPYFVEDISYENQSLRLVDVEVVDATCYAPSHYFAFDGGPMYFSSTHANLQFFYGCNESFSLSFEKKLIPCKSNATYVSYVALVVKDKELSYGEGCERQVGVPIDLEGGFSNQTIKTVDYPQLLKKGFTLRWYGDGCSNSCKTSGGQCGFEDERTVCFCPEGTHSTNCTEGKTGNMTILKVGTGNGNKIFKATIVLPEYQIGCYSQNVTNWVLGVPENDLDQLANLSTKCGKNSSVVPVKDYSTTESVGIREALSRGFELKWRADDCNRCKASGGVCGFNTSAYLFRCYCPDRPHHVRCISGQSIF</sequence>
<evidence type="ECO:0000256" key="7">
    <source>
        <dbReference type="PROSITE-ProRule" id="PRU00076"/>
    </source>
</evidence>
<dbReference type="GO" id="GO:0004674">
    <property type="term" value="F:protein serine/threonine kinase activity"/>
    <property type="evidence" value="ECO:0007669"/>
    <property type="project" value="UniProtKB-EC"/>
</dbReference>
<feature type="signal peptide" evidence="8">
    <location>
        <begin position="1"/>
        <end position="25"/>
    </location>
</feature>
<organism evidence="10 11">
    <name type="scientific">Ziziphus jujuba var. spinosa</name>
    <dbReference type="NCBI Taxonomy" id="714518"/>
    <lineage>
        <taxon>Eukaryota</taxon>
        <taxon>Viridiplantae</taxon>
        <taxon>Streptophyta</taxon>
        <taxon>Embryophyta</taxon>
        <taxon>Tracheophyta</taxon>
        <taxon>Spermatophyta</taxon>
        <taxon>Magnoliopsida</taxon>
        <taxon>eudicotyledons</taxon>
        <taxon>Gunneridae</taxon>
        <taxon>Pentapetalae</taxon>
        <taxon>rosids</taxon>
        <taxon>fabids</taxon>
        <taxon>Rosales</taxon>
        <taxon>Rhamnaceae</taxon>
        <taxon>Paliureae</taxon>
        <taxon>Ziziphus</taxon>
    </lineage>
</organism>
<evidence type="ECO:0000256" key="3">
    <source>
        <dbReference type="ARBA" id="ARBA00022729"/>
    </source>
</evidence>
<gene>
    <name evidence="10" type="ORF">FEM48_Zijuj10G0140600</name>
</gene>
<evidence type="ECO:0000313" key="10">
    <source>
        <dbReference type="EMBL" id="KAH7516490.1"/>
    </source>
</evidence>
<comment type="caution">
    <text evidence="7">Lacks conserved residue(s) required for the propagation of feature annotation.</text>
</comment>
<dbReference type="Pfam" id="PF13947">
    <property type="entry name" value="GUB_WAK_bind"/>
    <property type="match status" value="1"/>
</dbReference>
<keyword evidence="4" id="KW-0325">Glycoprotein</keyword>
<protein>
    <recommendedName>
        <fullName evidence="2">non-specific serine/threonine protein kinase</fullName>
        <ecNumber evidence="2">2.7.11.1</ecNumber>
    </recommendedName>
</protein>
<dbReference type="InterPro" id="IPR025287">
    <property type="entry name" value="WAK_GUB"/>
</dbReference>
<evidence type="ECO:0000259" key="9">
    <source>
        <dbReference type="PROSITE" id="PS50026"/>
    </source>
</evidence>
<dbReference type="PROSITE" id="PS50026">
    <property type="entry name" value="EGF_3"/>
    <property type="match status" value="1"/>
</dbReference>
<dbReference type="EC" id="2.7.11.1" evidence="2"/>
<evidence type="ECO:0000256" key="5">
    <source>
        <dbReference type="ARBA" id="ARBA00047899"/>
    </source>
</evidence>
<evidence type="ECO:0000313" key="11">
    <source>
        <dbReference type="Proteomes" id="UP000813462"/>
    </source>
</evidence>
<feature type="domain" description="EGF-like" evidence="9">
    <location>
        <begin position="210"/>
        <end position="246"/>
    </location>
</feature>
<feature type="chain" id="PRO_5037294853" description="non-specific serine/threonine protein kinase" evidence="8">
    <location>
        <begin position="26"/>
        <end position="383"/>
    </location>
</feature>
<dbReference type="GO" id="GO:0030247">
    <property type="term" value="F:polysaccharide binding"/>
    <property type="evidence" value="ECO:0007669"/>
    <property type="project" value="InterPro"/>
</dbReference>
<proteinExistence type="predicted"/>
<evidence type="ECO:0000256" key="8">
    <source>
        <dbReference type="SAM" id="SignalP"/>
    </source>
</evidence>
<name>A0A978UNT8_ZIZJJ</name>
<dbReference type="PANTHER" id="PTHR33138:SF75">
    <property type="entry name" value="WALL-ASSOCIATED RECEPTOR KINASE GALACTURONAN-BINDING DOMAIN-CONTAINING PROTEIN"/>
    <property type="match status" value="1"/>
</dbReference>
<evidence type="ECO:0000256" key="2">
    <source>
        <dbReference type="ARBA" id="ARBA00012513"/>
    </source>
</evidence>
<dbReference type="Proteomes" id="UP000813462">
    <property type="component" value="Unassembled WGS sequence"/>
</dbReference>
<feature type="disulfide bond" evidence="7">
    <location>
        <begin position="236"/>
        <end position="245"/>
    </location>
</feature>
<keyword evidence="7" id="KW-0245">EGF-like domain</keyword>
<accession>A0A978UNT8</accession>
<dbReference type="EMBL" id="JAEACU010000010">
    <property type="protein sequence ID" value="KAH7516490.1"/>
    <property type="molecule type" value="Genomic_DNA"/>
</dbReference>
<dbReference type="PANTHER" id="PTHR33138">
    <property type="entry name" value="OS01G0690200 PROTEIN"/>
    <property type="match status" value="1"/>
</dbReference>
<dbReference type="AlphaFoldDB" id="A0A978UNT8"/>
<evidence type="ECO:0000256" key="1">
    <source>
        <dbReference type="ARBA" id="ARBA00004167"/>
    </source>
</evidence>
<evidence type="ECO:0000256" key="4">
    <source>
        <dbReference type="ARBA" id="ARBA00023180"/>
    </source>
</evidence>
<comment type="subcellular location">
    <subcellularLocation>
        <location evidence="1">Membrane</location>
        <topology evidence="1">Single-pass membrane protein</topology>
    </subcellularLocation>
</comment>
<keyword evidence="7" id="KW-1015">Disulfide bond</keyword>
<keyword evidence="3 8" id="KW-0732">Signal</keyword>
<dbReference type="GO" id="GO:0016020">
    <property type="term" value="C:membrane"/>
    <property type="evidence" value="ECO:0007669"/>
    <property type="project" value="UniProtKB-SubCell"/>
</dbReference>
<comment type="catalytic activity">
    <reaction evidence="6">
        <text>L-seryl-[protein] + ATP = O-phospho-L-seryl-[protein] + ADP + H(+)</text>
        <dbReference type="Rhea" id="RHEA:17989"/>
        <dbReference type="Rhea" id="RHEA-COMP:9863"/>
        <dbReference type="Rhea" id="RHEA-COMP:11604"/>
        <dbReference type="ChEBI" id="CHEBI:15378"/>
        <dbReference type="ChEBI" id="CHEBI:29999"/>
        <dbReference type="ChEBI" id="CHEBI:30616"/>
        <dbReference type="ChEBI" id="CHEBI:83421"/>
        <dbReference type="ChEBI" id="CHEBI:456216"/>
        <dbReference type="EC" id="2.7.11.1"/>
    </reaction>
</comment>
<comment type="catalytic activity">
    <reaction evidence="5">
        <text>L-threonyl-[protein] + ATP = O-phospho-L-threonyl-[protein] + ADP + H(+)</text>
        <dbReference type="Rhea" id="RHEA:46608"/>
        <dbReference type="Rhea" id="RHEA-COMP:11060"/>
        <dbReference type="Rhea" id="RHEA-COMP:11605"/>
        <dbReference type="ChEBI" id="CHEBI:15378"/>
        <dbReference type="ChEBI" id="CHEBI:30013"/>
        <dbReference type="ChEBI" id="CHEBI:30616"/>
        <dbReference type="ChEBI" id="CHEBI:61977"/>
        <dbReference type="ChEBI" id="CHEBI:456216"/>
        <dbReference type="EC" id="2.7.11.1"/>
    </reaction>
</comment>
<dbReference type="InterPro" id="IPR000742">
    <property type="entry name" value="EGF"/>
</dbReference>
<dbReference type="Pfam" id="PF14380">
    <property type="entry name" value="WAK_assoc"/>
    <property type="match status" value="2"/>
</dbReference>